<dbReference type="GO" id="GO:0003677">
    <property type="term" value="F:DNA binding"/>
    <property type="evidence" value="ECO:0007669"/>
    <property type="project" value="UniProtKB-UniRule"/>
</dbReference>
<dbReference type="Gene3D" id="1.10.357.10">
    <property type="entry name" value="Tetracycline Repressor, domain 2"/>
    <property type="match status" value="1"/>
</dbReference>
<evidence type="ECO:0000256" key="2">
    <source>
        <dbReference type="PROSITE-ProRule" id="PRU00335"/>
    </source>
</evidence>
<keyword evidence="1 2" id="KW-0238">DNA-binding</keyword>
<reference evidence="4 5" key="1">
    <citation type="submission" date="2010-10" db="EMBL/GenBank/DDBJ databases">
        <title>Complete sequence of Frankia sp. EuI1c.</title>
        <authorList>
            <consortium name="US DOE Joint Genome Institute"/>
            <person name="Lucas S."/>
            <person name="Copeland A."/>
            <person name="Lapidus A."/>
            <person name="Cheng J.-F."/>
            <person name="Bruce D."/>
            <person name="Goodwin L."/>
            <person name="Pitluck S."/>
            <person name="Chertkov O."/>
            <person name="Detter J.C."/>
            <person name="Han C."/>
            <person name="Tapia R."/>
            <person name="Land M."/>
            <person name="Hauser L."/>
            <person name="Jeffries C."/>
            <person name="Kyrpides N."/>
            <person name="Ivanova N."/>
            <person name="Mikhailova N."/>
            <person name="Beauchemin N."/>
            <person name="Sen A."/>
            <person name="Sur S.A."/>
            <person name="Gtari M."/>
            <person name="Wall L."/>
            <person name="Tisa L."/>
            <person name="Woyke T."/>
        </authorList>
    </citation>
    <scope>NUCLEOTIDE SEQUENCE [LARGE SCALE GENOMIC DNA]</scope>
    <source>
        <strain evidence="5">DSM 45817 / CECT 9037 / EuI1c</strain>
    </source>
</reference>
<dbReference type="InterPro" id="IPR001647">
    <property type="entry name" value="HTH_TetR"/>
</dbReference>
<dbReference type="AlphaFoldDB" id="E3IXV8"/>
<accession>E3IXV8</accession>
<dbReference type="EMBL" id="CP002299">
    <property type="protein sequence ID" value="ADP81413.1"/>
    <property type="molecule type" value="Genomic_DNA"/>
</dbReference>
<evidence type="ECO:0000313" key="5">
    <source>
        <dbReference type="Proteomes" id="UP000002484"/>
    </source>
</evidence>
<dbReference type="OrthoDB" id="2570341at2"/>
<dbReference type="InterPro" id="IPR003012">
    <property type="entry name" value="Tet_transcr_reg_TetR"/>
</dbReference>
<dbReference type="STRING" id="298654.FraEuI1c_3404"/>
<organism evidence="4 5">
    <name type="scientific">Pseudofrankia inefficax (strain DSM 45817 / CECT 9037 / DDB 130130 / EuI1c)</name>
    <name type="common">Frankia inefficax</name>
    <dbReference type="NCBI Taxonomy" id="298654"/>
    <lineage>
        <taxon>Bacteria</taxon>
        <taxon>Bacillati</taxon>
        <taxon>Actinomycetota</taxon>
        <taxon>Actinomycetes</taxon>
        <taxon>Frankiales</taxon>
        <taxon>Frankiaceae</taxon>
        <taxon>Pseudofrankia</taxon>
    </lineage>
</organism>
<dbReference type="PROSITE" id="PS01081">
    <property type="entry name" value="HTH_TETR_1"/>
    <property type="match status" value="1"/>
</dbReference>
<evidence type="ECO:0000256" key="1">
    <source>
        <dbReference type="ARBA" id="ARBA00023125"/>
    </source>
</evidence>
<feature type="DNA-binding region" description="H-T-H motif" evidence="2">
    <location>
        <begin position="31"/>
        <end position="50"/>
    </location>
</feature>
<dbReference type="eggNOG" id="COG1309">
    <property type="taxonomic scope" value="Bacteria"/>
</dbReference>
<keyword evidence="5" id="KW-1185">Reference proteome</keyword>
<dbReference type="PRINTS" id="PR00455">
    <property type="entry name" value="HTHTETR"/>
</dbReference>
<dbReference type="SUPFAM" id="SSF46689">
    <property type="entry name" value="Homeodomain-like"/>
    <property type="match status" value="1"/>
</dbReference>
<dbReference type="GO" id="GO:0046677">
    <property type="term" value="P:response to antibiotic"/>
    <property type="evidence" value="ECO:0007669"/>
    <property type="project" value="InterPro"/>
</dbReference>
<dbReference type="KEGG" id="fri:FraEuI1c_3404"/>
<dbReference type="GO" id="GO:0045892">
    <property type="term" value="P:negative regulation of DNA-templated transcription"/>
    <property type="evidence" value="ECO:0007669"/>
    <property type="project" value="InterPro"/>
</dbReference>
<proteinExistence type="predicted"/>
<dbReference type="InterPro" id="IPR009057">
    <property type="entry name" value="Homeodomain-like_sf"/>
</dbReference>
<evidence type="ECO:0000259" key="3">
    <source>
        <dbReference type="PROSITE" id="PS50977"/>
    </source>
</evidence>
<gene>
    <name evidence="4" type="ordered locus">FraEuI1c_3404</name>
</gene>
<dbReference type="Pfam" id="PF00440">
    <property type="entry name" value="TetR_N"/>
    <property type="match status" value="1"/>
</dbReference>
<name>E3IXV8_PSEI1</name>
<feature type="domain" description="HTH tetR-type" evidence="3">
    <location>
        <begin position="8"/>
        <end position="68"/>
    </location>
</feature>
<dbReference type="InParanoid" id="E3IXV8"/>
<dbReference type="HOGENOM" id="CLU_069543_3_0_11"/>
<dbReference type="InterPro" id="IPR023772">
    <property type="entry name" value="DNA-bd_HTH_TetR-type_CS"/>
</dbReference>
<dbReference type="Proteomes" id="UP000002484">
    <property type="component" value="Chromosome"/>
</dbReference>
<protein>
    <submittedName>
        <fullName evidence="4">Regulatory protein TetR</fullName>
    </submittedName>
</protein>
<evidence type="ECO:0000313" key="4">
    <source>
        <dbReference type="EMBL" id="ADP81413.1"/>
    </source>
</evidence>
<dbReference type="InterPro" id="IPR036271">
    <property type="entry name" value="Tet_transcr_reg_TetR-rel_C_sf"/>
</dbReference>
<dbReference type="SUPFAM" id="SSF48498">
    <property type="entry name" value="Tetracyclin repressor-like, C-terminal domain"/>
    <property type="match status" value="1"/>
</dbReference>
<sequence length="207" mass="22903">MGRPTAPLVDRDDAISRALDIIDRDGLKALSLRRLGSDLGVSAAALYHHFADKQEILRGVVDLVFATEIVTPVESESWEEHVLHSIARYRAALVAHPNAAPLMTLGGPSAPPLDNVPREFIVRKMLKEGVPERYCYPIIESAAMLAFGSAMMNPKQLSPAERFQLDESTKVAGLRRVIDGTYETATELFSLELRALIRGWRAILEED</sequence>
<dbReference type="RefSeq" id="WP_013424531.1">
    <property type="nucleotide sequence ID" value="NC_014666.1"/>
</dbReference>
<dbReference type="PRINTS" id="PR00400">
    <property type="entry name" value="TETREPRESSOR"/>
</dbReference>
<dbReference type="PROSITE" id="PS50977">
    <property type="entry name" value="HTH_TETR_2"/>
    <property type="match status" value="1"/>
</dbReference>